<dbReference type="Pfam" id="PF01426">
    <property type="entry name" value="BAH"/>
    <property type="match status" value="1"/>
</dbReference>
<dbReference type="CDD" id="cd00009">
    <property type="entry name" value="AAA"/>
    <property type="match status" value="1"/>
</dbReference>
<accession>A0A4Y2P3F0</accession>
<evidence type="ECO:0000259" key="13">
    <source>
        <dbReference type="PROSITE" id="PS51038"/>
    </source>
</evidence>
<keyword evidence="8" id="KW-0460">Magnesium</keyword>
<dbReference type="GO" id="GO:0033314">
    <property type="term" value="P:mitotic DNA replication checkpoint signaling"/>
    <property type="evidence" value="ECO:0007669"/>
    <property type="project" value="TreeGrafter"/>
</dbReference>
<dbReference type="Pfam" id="PF09079">
    <property type="entry name" value="WHD_Cdc6"/>
    <property type="match status" value="1"/>
</dbReference>
<dbReference type="Gene3D" id="2.30.30.490">
    <property type="match status" value="1"/>
</dbReference>
<feature type="compositionally biased region" description="Polar residues" evidence="12">
    <location>
        <begin position="344"/>
        <end position="362"/>
    </location>
</feature>
<comment type="function">
    <text evidence="11">Component of the origin recognition complex (ORC) that binds origins of replication. DNA-binding is ATP-dependent, however specific DNA sequences that define origins of replication have not been identified so far. ORC is required to assemble the pre-replication complex necessary to initiate DNA replication.</text>
</comment>
<dbReference type="EMBL" id="BGPR01010210">
    <property type="protein sequence ID" value="GBN44875.1"/>
    <property type="molecule type" value="Genomic_DNA"/>
</dbReference>
<dbReference type="FunFam" id="3.40.50.300:FF:000199">
    <property type="entry name" value="Origin recognition complex subunit 1"/>
    <property type="match status" value="1"/>
</dbReference>
<dbReference type="GO" id="GO:0006270">
    <property type="term" value="P:DNA replication initiation"/>
    <property type="evidence" value="ECO:0007669"/>
    <property type="project" value="TreeGrafter"/>
</dbReference>
<dbReference type="InterPro" id="IPR001025">
    <property type="entry name" value="BAH_dom"/>
</dbReference>
<keyword evidence="6 11" id="KW-0547">Nucleotide-binding</keyword>
<dbReference type="InterPro" id="IPR003593">
    <property type="entry name" value="AAA+_ATPase"/>
</dbReference>
<dbReference type="SMART" id="SM00439">
    <property type="entry name" value="BAH"/>
    <property type="match status" value="1"/>
</dbReference>
<evidence type="ECO:0000256" key="4">
    <source>
        <dbReference type="ARBA" id="ARBA00022705"/>
    </source>
</evidence>
<dbReference type="GO" id="GO:0016887">
    <property type="term" value="F:ATP hydrolysis activity"/>
    <property type="evidence" value="ECO:0007669"/>
    <property type="project" value="InterPro"/>
</dbReference>
<sequence length="974" mass="109895">MVGFEECDEKFHWEGPKRVSYNRKHHCVIFYNAFSLDGVCYEVGDLVLVRNDDSIDPEDVSNCYVGKIKELFELDNPLEPHRAKIQWFSRLSELPVFAQKKIDRFHEWEVFEDNRPNWSDDIDADTIFNKCVVKFLPVDANCELFEERSEEDGIPTFFCRYKFSGVKLIPVIKCDQDSSSIQNSHTPYENCSKHTTPKRTRTTSKKECYFATPTGTPEFPKVLIKRIDDRLLESPNVRIIVADHNAKTVEDVADTLKRTLFLDNHEENCEKRPIIHSLSVSQKNSSDETLMMSSPSKDAPKKQDSGMDLAKRVLRNTPLRISSLKDSESNMKIKSSPRLRKNRSCSPALTENFVNTLRQNRSTGRKKSAKSDGSKALSADADSDILENISTPSKQVRTPRKSRRLSDDRDMTVSADDETIVNTFSSKATGMNRRSQKFVVEEKLANGAGTKNSLSTPSPNKRSKMGGRSVQVSDDQETAVTRSGRKVKRVDYFSQLRTNENYDKSVLANSSKNLKKFIRANYSEDSDSGSAFSADESSSSDDEESVSDCAVKEKPLHSSKKKSTNTPKTKPRPGRDLLFSMPKRETPLKEPQNVLEESRLRLHAAAVPKSLPCREEEYSDVYSFVKDNLCLGTGGCMYISGVPGTGKTATVHEVMRNLEKEKNNGEIPCFTFVEVNGMWMTDPYKCYVHIFKSLTGKTIASQQACNLLEKRFTGEGPKKDAVVLLVDELDRLWTRKQTVMYNIFDWPSRKSSKLIVLAIANTMDLPERLMMNRVTSRLGLSRITFQPYNFKQLQEIIMNRIQELKVFDPDAVQFVARKVAAVSGDARRALAICRHAAEIVERSVGSPRKKHKILIGMEHVDEAIQQMFSSPVIAFIKSSSKVAKLFLEGMLDDFTRTGSEETTLLKVSTHVVTVCKFEGLRPPSSSELSSVCAKLAASHVILVDNFQNDIHMKLRLGVDPDDVNYALTGKGLSH</sequence>
<evidence type="ECO:0000256" key="11">
    <source>
        <dbReference type="RuleBase" id="RU365058"/>
    </source>
</evidence>
<dbReference type="Gene3D" id="3.40.50.300">
    <property type="entry name" value="P-loop containing nucleotide triphosphate hydrolases"/>
    <property type="match status" value="1"/>
</dbReference>
<dbReference type="OrthoDB" id="6430816at2759"/>
<organism evidence="14 16">
    <name type="scientific">Araneus ventricosus</name>
    <name type="common">Orbweaver spider</name>
    <name type="synonym">Epeira ventricosa</name>
    <dbReference type="NCBI Taxonomy" id="182803"/>
    <lineage>
        <taxon>Eukaryota</taxon>
        <taxon>Metazoa</taxon>
        <taxon>Ecdysozoa</taxon>
        <taxon>Arthropoda</taxon>
        <taxon>Chelicerata</taxon>
        <taxon>Arachnida</taxon>
        <taxon>Araneae</taxon>
        <taxon>Araneomorphae</taxon>
        <taxon>Entelegynae</taxon>
        <taxon>Araneoidea</taxon>
        <taxon>Araneidae</taxon>
        <taxon>Araneus</taxon>
    </lineage>
</organism>
<dbReference type="PANTHER" id="PTHR10763">
    <property type="entry name" value="CELL DIVISION CONTROL PROTEIN 6-RELATED"/>
    <property type="match status" value="1"/>
</dbReference>
<evidence type="ECO:0000256" key="9">
    <source>
        <dbReference type="ARBA" id="ARBA00023125"/>
    </source>
</evidence>
<dbReference type="SMART" id="SM00382">
    <property type="entry name" value="AAA"/>
    <property type="match status" value="1"/>
</dbReference>
<evidence type="ECO:0000256" key="2">
    <source>
        <dbReference type="ARBA" id="ARBA00008398"/>
    </source>
</evidence>
<dbReference type="FunFam" id="1.10.8.60:FF:000062">
    <property type="entry name" value="Origin recognition complex subunit 1"/>
    <property type="match status" value="1"/>
</dbReference>
<feature type="compositionally biased region" description="Polar residues" evidence="12">
    <location>
        <begin position="280"/>
        <end position="296"/>
    </location>
</feature>
<keyword evidence="16" id="KW-1185">Reference proteome</keyword>
<feature type="compositionally biased region" description="Polar residues" evidence="12">
    <location>
        <begin position="449"/>
        <end position="460"/>
    </location>
</feature>
<gene>
    <name evidence="14" type="primary">Orc1_4</name>
    <name evidence="15" type="synonym">Orc1_1</name>
    <name evidence="15" type="ORF">AVEN_100236_1</name>
    <name evidence="14" type="ORF">AVEN_227690_1</name>
</gene>
<comment type="similarity">
    <text evidence="2 11">Belongs to the ORC1 family.</text>
</comment>
<feature type="domain" description="BAH" evidence="13">
    <location>
        <begin position="39"/>
        <end position="174"/>
    </location>
</feature>
<dbReference type="SMART" id="SM01074">
    <property type="entry name" value="Cdc6_C"/>
    <property type="match status" value="1"/>
</dbReference>
<evidence type="ECO:0000256" key="7">
    <source>
        <dbReference type="ARBA" id="ARBA00022840"/>
    </source>
</evidence>
<dbReference type="CDD" id="cd18139">
    <property type="entry name" value="HLD_clamp_RarA"/>
    <property type="match status" value="1"/>
</dbReference>
<keyword evidence="7 11" id="KW-0067">ATP-binding</keyword>
<reference evidence="14 16" key="1">
    <citation type="journal article" date="2019" name="Sci. Rep.">
        <title>Orb-weaving spider Araneus ventricosus genome elucidates the spidroin gene catalogue.</title>
        <authorList>
            <person name="Kono N."/>
            <person name="Nakamura H."/>
            <person name="Ohtoshi R."/>
            <person name="Moran D.A.P."/>
            <person name="Shinohara A."/>
            <person name="Yoshida Y."/>
            <person name="Fujiwara M."/>
            <person name="Mori M."/>
            <person name="Tomita M."/>
            <person name="Arakawa K."/>
        </authorList>
    </citation>
    <scope>NUCLEOTIDE SEQUENCE [LARGE SCALE GENOMIC DNA]</scope>
</reference>
<evidence type="ECO:0000256" key="12">
    <source>
        <dbReference type="SAM" id="MobiDB-lite"/>
    </source>
</evidence>
<dbReference type="EMBL" id="BGPR01010206">
    <property type="protein sequence ID" value="GBN44857.1"/>
    <property type="molecule type" value="Genomic_DNA"/>
</dbReference>
<evidence type="ECO:0000313" key="14">
    <source>
        <dbReference type="EMBL" id="GBN44857.1"/>
    </source>
</evidence>
<evidence type="ECO:0000256" key="10">
    <source>
        <dbReference type="ARBA" id="ARBA00023242"/>
    </source>
</evidence>
<comment type="subcellular location">
    <subcellularLocation>
        <location evidence="1 11">Nucleus</location>
    </subcellularLocation>
</comment>
<dbReference type="Pfam" id="PF00004">
    <property type="entry name" value="AAA"/>
    <property type="match status" value="1"/>
</dbReference>
<evidence type="ECO:0000256" key="5">
    <source>
        <dbReference type="ARBA" id="ARBA00022723"/>
    </source>
</evidence>
<dbReference type="SUPFAM" id="SSF52540">
    <property type="entry name" value="P-loop containing nucleoside triphosphate hydrolases"/>
    <property type="match status" value="1"/>
</dbReference>
<dbReference type="GO" id="GO:0046872">
    <property type="term" value="F:metal ion binding"/>
    <property type="evidence" value="ECO:0007669"/>
    <property type="project" value="UniProtKB-KW"/>
</dbReference>
<feature type="compositionally biased region" description="Polar residues" evidence="12">
    <location>
        <begin position="470"/>
        <end position="481"/>
    </location>
</feature>
<feature type="region of interest" description="Disordered" evidence="12">
    <location>
        <begin position="324"/>
        <end position="412"/>
    </location>
</feature>
<dbReference type="Proteomes" id="UP000499080">
    <property type="component" value="Unassembled WGS sequence"/>
</dbReference>
<dbReference type="InterPro" id="IPR043151">
    <property type="entry name" value="BAH_sf"/>
</dbReference>
<keyword evidence="4 11" id="KW-0235">DNA replication</keyword>
<dbReference type="InterPro" id="IPR050311">
    <property type="entry name" value="ORC1/CDC6"/>
</dbReference>
<comment type="caution">
    <text evidence="14">The sequence shown here is derived from an EMBL/GenBank/DDBJ whole genome shotgun (WGS) entry which is preliminary data.</text>
</comment>
<evidence type="ECO:0000256" key="8">
    <source>
        <dbReference type="ARBA" id="ARBA00022842"/>
    </source>
</evidence>
<dbReference type="GO" id="GO:0003682">
    <property type="term" value="F:chromatin binding"/>
    <property type="evidence" value="ECO:0007669"/>
    <property type="project" value="InterPro"/>
</dbReference>
<keyword evidence="9 11" id="KW-0238">DNA-binding</keyword>
<evidence type="ECO:0000313" key="15">
    <source>
        <dbReference type="EMBL" id="GBN44875.1"/>
    </source>
</evidence>
<feature type="region of interest" description="Disordered" evidence="12">
    <location>
        <begin position="524"/>
        <end position="592"/>
    </location>
</feature>
<dbReference type="PANTHER" id="PTHR10763:SF23">
    <property type="entry name" value="ORIGIN RECOGNITION COMPLEX SUBUNIT 1"/>
    <property type="match status" value="1"/>
</dbReference>
<dbReference type="GO" id="GO:0005524">
    <property type="term" value="F:ATP binding"/>
    <property type="evidence" value="ECO:0007669"/>
    <property type="project" value="UniProtKB-KW"/>
</dbReference>
<evidence type="ECO:0000256" key="1">
    <source>
        <dbReference type="ARBA" id="ARBA00004123"/>
    </source>
</evidence>
<evidence type="ECO:0000313" key="16">
    <source>
        <dbReference type="Proteomes" id="UP000499080"/>
    </source>
</evidence>
<feature type="compositionally biased region" description="Basic and acidic residues" evidence="12">
    <location>
        <begin position="298"/>
        <end position="307"/>
    </location>
</feature>
<evidence type="ECO:0000256" key="6">
    <source>
        <dbReference type="ARBA" id="ARBA00022741"/>
    </source>
</evidence>
<keyword evidence="5" id="KW-0479">Metal-binding</keyword>
<feature type="region of interest" description="Disordered" evidence="12">
    <location>
        <begin position="444"/>
        <end position="483"/>
    </location>
</feature>
<dbReference type="InterPro" id="IPR027417">
    <property type="entry name" value="P-loop_NTPase"/>
</dbReference>
<dbReference type="InterPro" id="IPR054425">
    <property type="entry name" value="Cdc6_ORC1-like_ATPase_lid"/>
</dbReference>
<proteinExistence type="inferred from homology"/>
<dbReference type="InterPro" id="IPR003959">
    <property type="entry name" value="ATPase_AAA_core"/>
</dbReference>
<evidence type="ECO:0000256" key="3">
    <source>
        <dbReference type="ARBA" id="ARBA00019081"/>
    </source>
</evidence>
<name>A0A4Y2P3F0_ARAVE</name>
<dbReference type="AlphaFoldDB" id="A0A4Y2P3F0"/>
<comment type="subunit">
    <text evidence="11">ORC is composed of six subunits.</text>
</comment>
<dbReference type="GO" id="GO:0003688">
    <property type="term" value="F:DNA replication origin binding"/>
    <property type="evidence" value="ECO:0007669"/>
    <property type="project" value="TreeGrafter"/>
</dbReference>
<dbReference type="Pfam" id="PF22606">
    <property type="entry name" value="Cdc6-ORC-like_ATPase_lid"/>
    <property type="match status" value="1"/>
</dbReference>
<keyword evidence="10 11" id="KW-0539">Nucleus</keyword>
<dbReference type="InterPro" id="IPR015163">
    <property type="entry name" value="Cdc6_C"/>
</dbReference>
<feature type="region of interest" description="Disordered" evidence="12">
    <location>
        <begin position="280"/>
        <end position="307"/>
    </location>
</feature>
<dbReference type="GO" id="GO:0005664">
    <property type="term" value="C:nuclear origin of replication recognition complex"/>
    <property type="evidence" value="ECO:0007669"/>
    <property type="project" value="TreeGrafter"/>
</dbReference>
<protein>
    <recommendedName>
        <fullName evidence="3 11">Origin recognition complex subunit 1</fullName>
    </recommendedName>
</protein>
<dbReference type="PROSITE" id="PS51038">
    <property type="entry name" value="BAH"/>
    <property type="match status" value="1"/>
</dbReference>
<feature type="compositionally biased region" description="Low complexity" evidence="12">
    <location>
        <begin position="528"/>
        <end position="537"/>
    </location>
</feature>